<feature type="transmembrane region" description="Helical" evidence="1">
    <location>
        <begin position="161"/>
        <end position="180"/>
    </location>
</feature>
<keyword evidence="1" id="KW-1133">Transmembrane helix</keyword>
<evidence type="ECO:0000313" key="3">
    <source>
        <dbReference type="Proteomes" id="UP000325440"/>
    </source>
</evidence>
<sequence>MLKTCFGCCSLRRGASCIAIFNILWNVLEIFKHGIHRKNQYGKLSQKRIVQDFNNSDENSTYNDYSLEIELVPVMNGLFMDYVFITCVSWIVMELIANIGLKQSTYKLAVHKIYIWLVIYYGNIIFMILHLCYYEINNIKLQTFDHYTNRNHNFGAIEHKLIYTAIVIFEIFIIHSYYIVEEKAALQNFIKIKWKYVSKGEVMSSGVDYPSASNFTALTSRQTQEGSRIPPYITRVAQD</sequence>
<reference evidence="2 3" key="1">
    <citation type="submission" date="2019-08" db="EMBL/GenBank/DDBJ databases">
        <authorList>
            <person name="Alioto T."/>
            <person name="Alioto T."/>
            <person name="Gomez Garrido J."/>
        </authorList>
    </citation>
    <scope>NUCLEOTIDE SEQUENCE [LARGE SCALE GENOMIC DNA]</scope>
</reference>
<dbReference type="Proteomes" id="UP000325440">
    <property type="component" value="Unassembled WGS sequence"/>
</dbReference>
<accession>A0A5E4MS97</accession>
<feature type="transmembrane region" description="Helical" evidence="1">
    <location>
        <begin position="82"/>
        <end position="101"/>
    </location>
</feature>
<dbReference type="EMBL" id="CABPRJ010000997">
    <property type="protein sequence ID" value="VVC34484.1"/>
    <property type="molecule type" value="Genomic_DNA"/>
</dbReference>
<organism evidence="2 3">
    <name type="scientific">Cinara cedri</name>
    <dbReference type="NCBI Taxonomy" id="506608"/>
    <lineage>
        <taxon>Eukaryota</taxon>
        <taxon>Metazoa</taxon>
        <taxon>Ecdysozoa</taxon>
        <taxon>Arthropoda</taxon>
        <taxon>Hexapoda</taxon>
        <taxon>Insecta</taxon>
        <taxon>Pterygota</taxon>
        <taxon>Neoptera</taxon>
        <taxon>Paraneoptera</taxon>
        <taxon>Hemiptera</taxon>
        <taxon>Sternorrhyncha</taxon>
        <taxon>Aphidomorpha</taxon>
        <taxon>Aphidoidea</taxon>
        <taxon>Aphididae</taxon>
        <taxon>Lachninae</taxon>
        <taxon>Cinara</taxon>
    </lineage>
</organism>
<proteinExistence type="predicted"/>
<feature type="transmembrane region" description="Helical" evidence="1">
    <location>
        <begin position="113"/>
        <end position="136"/>
    </location>
</feature>
<dbReference type="AlphaFoldDB" id="A0A5E4MS97"/>
<evidence type="ECO:0000256" key="1">
    <source>
        <dbReference type="SAM" id="Phobius"/>
    </source>
</evidence>
<keyword evidence="1" id="KW-0812">Transmembrane</keyword>
<keyword evidence="3" id="KW-1185">Reference proteome</keyword>
<gene>
    <name evidence="2" type="ORF">CINCED_3A017666</name>
</gene>
<protein>
    <submittedName>
        <fullName evidence="2">Uncharacterized protein</fullName>
    </submittedName>
</protein>
<keyword evidence="1" id="KW-0472">Membrane</keyword>
<evidence type="ECO:0000313" key="2">
    <source>
        <dbReference type="EMBL" id="VVC34484.1"/>
    </source>
</evidence>
<name>A0A5E4MS97_9HEMI</name>
<dbReference type="OrthoDB" id="6605077at2759"/>